<feature type="region of interest" description="Disordered" evidence="2">
    <location>
        <begin position="747"/>
        <end position="775"/>
    </location>
</feature>
<reference evidence="3 4" key="1">
    <citation type="journal article" date="2019" name="Commun. Biol.">
        <title>The bagworm genome reveals a unique fibroin gene that provides high tensile strength.</title>
        <authorList>
            <person name="Kono N."/>
            <person name="Nakamura H."/>
            <person name="Ohtoshi R."/>
            <person name="Tomita M."/>
            <person name="Numata K."/>
            <person name="Arakawa K."/>
        </authorList>
    </citation>
    <scope>NUCLEOTIDE SEQUENCE [LARGE SCALE GENOMIC DNA]</scope>
</reference>
<name>A0A4C1XIG7_EUMVA</name>
<accession>A0A4C1XIG7</accession>
<sequence length="794" mass="90908">MAAEVVSDKKKKLLAIKESLIKEIRDNEARINEVLNSRTRAFNFQSDRQVFSESDDDYLDNCTLRMGPPMSQLKLEQEHLLTRLHATAELTGLKIVESEVNVLPGRPQLDNNLPTEEGTWKEVTAECRAENLRFTISFYCHQPACKFAPLTYHNLQVNPVKDFHAKELENSVLRGLDRPSDAVQVMRSYATACRSRRETLTQILETFSDYLSMSKLPKGGYLLKCPGVLELTWVLENKWSPIAAFHHSMCFEVENVDEVHIKKIKPAHKQIRDPTIDTEDRTMLLKKIIEVCVEAKIANGDIEAEYSENDLESNQREQDCGNERDYEVNQGNVDRAKYVQTSNKRESGKENIPTISKGKRHNPDAQSDTISKKIKGNKVIEGIKGNDEQGALKTKNPKKDNLQNKDNVEQTKLFISAGTKNKEAQKIENTNEKSALKNLTVEKNENVGQKKINVEALEAKETQKVARAKAKEKADLLSKDKNNKEMDEKTLNKNDRLIKQKQERVKEGENDNFVKNKKVKIVKNRIVNPGSADKELIDKIHRPIEKKNEVDVLIGKKEHNKAITKERNELANLRKDLLIKKKDMQIKKLNKKRSNELNTNSDTTYIINRNHGWKKFSNNVKSTPKETVSEKVGDDKEKKEKDDTSKKNEMQNQNSITKLKLVQKVDAPIKDLEKKKGIPSHEFKKPKPIIGKGIVDKKRLERENMSTDTRDKFFRNSNSIISKIPKSAKLPITKFNAIKHNKGIVSREKEFHNASKIPQRKSNTIDKFKDSQRTSPRFLKKPVAKSKTIFGAVK</sequence>
<keyword evidence="1" id="KW-0175">Coiled coil</keyword>
<feature type="coiled-coil region" evidence="1">
    <location>
        <begin position="556"/>
        <end position="583"/>
    </location>
</feature>
<feature type="region of interest" description="Disordered" evidence="2">
    <location>
        <begin position="341"/>
        <end position="374"/>
    </location>
</feature>
<evidence type="ECO:0000256" key="1">
    <source>
        <dbReference type="SAM" id="Coils"/>
    </source>
</evidence>
<evidence type="ECO:0000313" key="4">
    <source>
        <dbReference type="Proteomes" id="UP000299102"/>
    </source>
</evidence>
<feature type="region of interest" description="Disordered" evidence="2">
    <location>
        <begin position="616"/>
        <end position="655"/>
    </location>
</feature>
<organism evidence="3 4">
    <name type="scientific">Eumeta variegata</name>
    <name type="common">Bagworm moth</name>
    <name type="synonym">Eumeta japonica</name>
    <dbReference type="NCBI Taxonomy" id="151549"/>
    <lineage>
        <taxon>Eukaryota</taxon>
        <taxon>Metazoa</taxon>
        <taxon>Ecdysozoa</taxon>
        <taxon>Arthropoda</taxon>
        <taxon>Hexapoda</taxon>
        <taxon>Insecta</taxon>
        <taxon>Pterygota</taxon>
        <taxon>Neoptera</taxon>
        <taxon>Endopterygota</taxon>
        <taxon>Lepidoptera</taxon>
        <taxon>Glossata</taxon>
        <taxon>Ditrysia</taxon>
        <taxon>Tineoidea</taxon>
        <taxon>Psychidae</taxon>
        <taxon>Oiketicinae</taxon>
        <taxon>Eumeta</taxon>
    </lineage>
</organism>
<dbReference type="AlphaFoldDB" id="A0A4C1XIG7"/>
<proteinExistence type="predicted"/>
<feature type="compositionally biased region" description="Basic and acidic residues" evidence="2">
    <location>
        <begin position="763"/>
        <end position="772"/>
    </location>
</feature>
<evidence type="ECO:0000256" key="2">
    <source>
        <dbReference type="SAM" id="MobiDB-lite"/>
    </source>
</evidence>
<evidence type="ECO:0000313" key="3">
    <source>
        <dbReference type="EMBL" id="GBP63676.1"/>
    </source>
</evidence>
<dbReference type="OrthoDB" id="7441961at2759"/>
<feature type="compositionally biased region" description="Basic and acidic residues" evidence="2">
    <location>
        <begin position="623"/>
        <end position="649"/>
    </location>
</feature>
<protein>
    <submittedName>
        <fullName evidence="3">Uncharacterized protein</fullName>
    </submittedName>
</protein>
<dbReference type="Proteomes" id="UP000299102">
    <property type="component" value="Unassembled WGS sequence"/>
</dbReference>
<gene>
    <name evidence="3" type="ORF">EVAR_82036_1</name>
</gene>
<comment type="caution">
    <text evidence="3">The sequence shown here is derived from an EMBL/GenBank/DDBJ whole genome shotgun (WGS) entry which is preliminary data.</text>
</comment>
<keyword evidence="4" id="KW-1185">Reference proteome</keyword>
<dbReference type="EMBL" id="BGZK01000876">
    <property type="protein sequence ID" value="GBP63676.1"/>
    <property type="molecule type" value="Genomic_DNA"/>
</dbReference>